<feature type="region of interest" description="Disordered" evidence="1">
    <location>
        <begin position="89"/>
        <end position="108"/>
    </location>
</feature>
<keyword evidence="3" id="KW-1185">Reference proteome</keyword>
<gene>
    <name evidence="2" type="ORF">MAM1_0452d10576</name>
</gene>
<sequence length="108" mass="12483">MLPDADAKTMFIQSFKEVGIRSTLTAAVVSNFQMNMHSLVELALRIGENVTPVELISQVQQEFVKQDDPMELDYMNGKFNKGNHKGKFYKKQHQKFQKKPNKVKKHDD</sequence>
<evidence type="ECO:0000313" key="3">
    <source>
        <dbReference type="Proteomes" id="UP000053815"/>
    </source>
</evidence>
<feature type="non-terminal residue" evidence="2">
    <location>
        <position position="108"/>
    </location>
</feature>
<name>A0A0C9MU98_9FUNG</name>
<proteinExistence type="predicted"/>
<evidence type="ECO:0000313" key="2">
    <source>
        <dbReference type="EMBL" id="GAN11024.1"/>
    </source>
</evidence>
<dbReference type="Proteomes" id="UP000053815">
    <property type="component" value="Unassembled WGS sequence"/>
</dbReference>
<dbReference type="EMBL" id="DF836741">
    <property type="protein sequence ID" value="GAN11024.1"/>
    <property type="molecule type" value="Genomic_DNA"/>
</dbReference>
<reference evidence="2" key="1">
    <citation type="submission" date="2014-09" db="EMBL/GenBank/DDBJ databases">
        <title>Draft genome sequence of an oleaginous Mucoromycotina fungus Mucor ambiguus NBRC6742.</title>
        <authorList>
            <person name="Takeda I."/>
            <person name="Yamane N."/>
            <person name="Morita T."/>
            <person name="Tamano K."/>
            <person name="Machida M."/>
            <person name="Baker S."/>
            <person name="Koike H."/>
        </authorList>
    </citation>
    <scope>NUCLEOTIDE SEQUENCE</scope>
    <source>
        <strain evidence="2">NBRC 6742</strain>
    </source>
</reference>
<organism evidence="2">
    <name type="scientific">Mucor ambiguus</name>
    <dbReference type="NCBI Taxonomy" id="91626"/>
    <lineage>
        <taxon>Eukaryota</taxon>
        <taxon>Fungi</taxon>
        <taxon>Fungi incertae sedis</taxon>
        <taxon>Mucoromycota</taxon>
        <taxon>Mucoromycotina</taxon>
        <taxon>Mucoromycetes</taxon>
        <taxon>Mucorales</taxon>
        <taxon>Mucorineae</taxon>
        <taxon>Mucoraceae</taxon>
        <taxon>Mucor</taxon>
    </lineage>
</organism>
<dbReference type="AlphaFoldDB" id="A0A0C9MU98"/>
<evidence type="ECO:0000256" key="1">
    <source>
        <dbReference type="SAM" id="MobiDB-lite"/>
    </source>
</evidence>
<protein>
    <submittedName>
        <fullName evidence="2">Uncharacterized protein</fullName>
    </submittedName>
</protein>
<accession>A0A0C9MU98</accession>